<gene>
    <name evidence="1" type="ORF">DRF59_16745</name>
</gene>
<name>A0A3D9CHY2_9FLAO</name>
<keyword evidence="2" id="KW-1185">Reference proteome</keyword>
<accession>A0A3D9CHY2</accession>
<evidence type="ECO:0000313" key="2">
    <source>
        <dbReference type="Proteomes" id="UP000256769"/>
    </source>
</evidence>
<evidence type="ECO:0000313" key="1">
    <source>
        <dbReference type="EMBL" id="REC65388.1"/>
    </source>
</evidence>
<reference evidence="1 2" key="1">
    <citation type="journal article" date="2007" name="Int. J. Syst. Evol. Microbiol.">
        <title>Chryseobacterium flavum sp. nov., isolated from polluted soil.</title>
        <authorList>
            <person name="Zhou Y."/>
            <person name="Dong J."/>
            <person name="Wang X."/>
            <person name="Huang X."/>
            <person name="Zhang K.Y."/>
            <person name="Zhang Y.Q."/>
            <person name="Guo Y.F."/>
            <person name="Lai R."/>
            <person name="Li W.J."/>
        </authorList>
    </citation>
    <scope>NUCLEOTIDE SEQUENCE [LARGE SCALE GENOMIC DNA]</scope>
    <source>
        <strain evidence="1 2">KCTC 12877</strain>
    </source>
</reference>
<dbReference type="AlphaFoldDB" id="A0A3D9CHY2"/>
<sequence length="76" mass="9151">MFFVLNNKIVQIHNGNSKVNLRRYKDKPLLNAMFILKENKQLGQWFNPVRLLFVNRSETKKSQTNARLFFWILNLL</sequence>
<proteinExistence type="predicted"/>
<protein>
    <submittedName>
        <fullName evidence="1">Uncharacterized protein</fullName>
    </submittedName>
</protein>
<comment type="caution">
    <text evidence="1">The sequence shown here is derived from an EMBL/GenBank/DDBJ whole genome shotgun (WGS) entry which is preliminary data.</text>
</comment>
<dbReference type="Proteomes" id="UP000256769">
    <property type="component" value="Unassembled WGS sequence"/>
</dbReference>
<dbReference type="EMBL" id="QNUE01000015">
    <property type="protein sequence ID" value="REC65388.1"/>
    <property type="molecule type" value="Genomic_DNA"/>
</dbReference>
<organism evidence="1 2">
    <name type="scientific">Chryseobacterium flavum</name>
    <dbReference type="NCBI Taxonomy" id="415851"/>
    <lineage>
        <taxon>Bacteria</taxon>
        <taxon>Pseudomonadati</taxon>
        <taxon>Bacteroidota</taxon>
        <taxon>Flavobacteriia</taxon>
        <taxon>Flavobacteriales</taxon>
        <taxon>Weeksellaceae</taxon>
        <taxon>Chryseobacterium group</taxon>
        <taxon>Chryseobacterium</taxon>
    </lineage>
</organism>